<proteinExistence type="predicted"/>
<dbReference type="AlphaFoldDB" id="A0A0S3UH20"/>
<evidence type="ECO:0008006" key="4">
    <source>
        <dbReference type="Google" id="ProtNLM"/>
    </source>
</evidence>
<evidence type="ECO:0000313" key="2">
    <source>
        <dbReference type="EMBL" id="BAU18357.1"/>
    </source>
</evidence>
<gene>
    <name evidence="1" type="ORF">PIOMA14_I_0227</name>
    <name evidence="2" type="ORF">PIOMA14_I_1849</name>
</gene>
<dbReference type="EMBL" id="AP014597">
    <property type="protein sequence ID" value="BAU16736.1"/>
    <property type="molecule type" value="Genomic_DNA"/>
</dbReference>
<dbReference type="EMBL" id="AP014597">
    <property type="protein sequence ID" value="BAU18357.1"/>
    <property type="molecule type" value="Genomic_DNA"/>
</dbReference>
<name>A0A0S3UH20_PREIN</name>
<dbReference type="InterPro" id="IPR016181">
    <property type="entry name" value="Acyl_CoA_acyltransferase"/>
</dbReference>
<evidence type="ECO:0000313" key="3">
    <source>
        <dbReference type="Proteomes" id="UP000217431"/>
    </source>
</evidence>
<dbReference type="Gene3D" id="3.40.630.30">
    <property type="match status" value="1"/>
</dbReference>
<accession>A0A0S3UH20</accession>
<dbReference type="Proteomes" id="UP000217431">
    <property type="component" value="Chromosome I"/>
</dbReference>
<reference evidence="1 3" key="1">
    <citation type="journal article" date="2016" name="DNA Res.">
        <title>The complete genome sequencing of Prevotella intermedia strain OMA14 and a subsequent fine-scale, intra-species genomic comparison reveal an unusual amplification of conjugative and mobile transposons and identify a novel Prevotella-lineage-specific repeat.</title>
        <authorList>
            <person name="Naito M."/>
            <person name="Ogura Y."/>
            <person name="Itoh T."/>
            <person name="Shoji M."/>
            <person name="Okamoto M."/>
            <person name="Hayashi T."/>
            <person name="Nakayama K."/>
        </authorList>
    </citation>
    <scope>NUCLEOTIDE SEQUENCE [LARGE SCALE GENOMIC DNA]</scope>
    <source>
        <strain evidence="1 3">OMA14</strain>
    </source>
</reference>
<dbReference type="SUPFAM" id="SSF55729">
    <property type="entry name" value="Acyl-CoA N-acyltransferases (Nat)"/>
    <property type="match status" value="1"/>
</dbReference>
<organism evidence="1 3">
    <name type="scientific">Prevotella intermedia</name>
    <dbReference type="NCBI Taxonomy" id="28131"/>
    <lineage>
        <taxon>Bacteria</taxon>
        <taxon>Pseudomonadati</taxon>
        <taxon>Bacteroidota</taxon>
        <taxon>Bacteroidia</taxon>
        <taxon>Bacteroidales</taxon>
        <taxon>Prevotellaceae</taxon>
        <taxon>Prevotella</taxon>
    </lineage>
</organism>
<sequence length="215" mass="24980">MEKQIATFKDYAIFMADKTSLMEIAQFVVRENYSHHLSSFTEKEVNEDIKSVLEEEEYLYDNKSHIYIARDAFGNIIGCIRSFHWDKHKTLPIEKIYGINPLNAIHQESKYSFWHIGRFAVAKDSGISTLTLFKRLMALAVKPIVEDKYSYMIAEIDSKLLKVMKVLGFGTRQIGKSIDYLTSETVPVYVPVREVLWASFPDMVNFARLHDYTFV</sequence>
<evidence type="ECO:0000313" key="1">
    <source>
        <dbReference type="EMBL" id="BAU16736.1"/>
    </source>
</evidence>
<protein>
    <recommendedName>
        <fullName evidence="4">GNAT family N-acetyltransferase</fullName>
    </recommendedName>
</protein>